<feature type="compositionally biased region" description="Basic and acidic residues" evidence="1">
    <location>
        <begin position="1875"/>
        <end position="2009"/>
    </location>
</feature>
<feature type="region of interest" description="Disordered" evidence="1">
    <location>
        <begin position="1292"/>
        <end position="2500"/>
    </location>
</feature>
<feature type="domain" description="Microtubule-associated protein 1A/B/S-like MBL-like" evidence="3">
    <location>
        <begin position="261"/>
        <end position="543"/>
    </location>
</feature>
<feature type="compositionally biased region" description="Basic and acidic residues" evidence="1">
    <location>
        <begin position="3268"/>
        <end position="3296"/>
    </location>
</feature>
<dbReference type="GO" id="GO:0043025">
    <property type="term" value="C:neuronal cell body"/>
    <property type="evidence" value="ECO:0007669"/>
    <property type="project" value="TreeGrafter"/>
</dbReference>
<feature type="compositionally biased region" description="Acidic residues" evidence="1">
    <location>
        <begin position="1525"/>
        <end position="1539"/>
    </location>
</feature>
<reference evidence="4" key="2">
    <citation type="submission" date="2025-09" db="UniProtKB">
        <authorList>
            <consortium name="Ensembl"/>
        </authorList>
    </citation>
    <scope>IDENTIFICATION</scope>
</reference>
<feature type="compositionally biased region" description="Basic and acidic residues" evidence="1">
    <location>
        <begin position="3822"/>
        <end position="3840"/>
    </location>
</feature>
<sequence>MEIDPSQASALGIVAMEIPTRGELSVVQEDESSTQLGFEKRIQDLGEQRRQGPPFSQGNYYMLIVIGEIATDHQLQRARDQVERGIRSWDISLKSCDLDQQLQLFVTRHSAQFSAEVRGQRTLHHKSDALETVVLVNPSEDTVASEIQSLVTDSAGHKLLVLSGQNSDHGDLLLQSGVFTYKSFSQVFAHPGVSDLLGEAAPKQRATLTVSCRSEVGWSSLGQQQHLREFLEYRLNPEPVLPKMEGVTEFTEYISETVDVPSPFDLLEPPTSGGFLKLSRPCCYIFPGGRGDSALFAVNGFNILVDGGSERKSCFWKLVRHLDRIDSILLTHIGADNLPGINGLLQRKIAEQEEEQSQGSTTYSDWMKNLISPELGVIFFNVPEKLRMPESNLKVKRSIEEASLTLQYLNKLGIKPEPLCRLVSNTIEPFTLFHKMGVGKLDMYVLNPVKDSKEMQFLMQKWAGNSKAKTGIVLPNGKEGEISVPYLTSVTALVVWLPANPAEKIVRVLFPGNAPQNKVLEGLEKLKHLDFLRYPVATQKDIASGAPPSVVKQTKLKQRTDSKESLKSSPKTTKPLKKEADDEVSAVTEAKGDSVKENKIEKKEKKLKENEKLTKIIKSKTDAPEKKKLLKEKSLKKHSKERASKMDEKKEIKKVKKVDTAKKEEKKDPKVDKKKDASKSELRKITKPDLKPLTPEVRRTLHRAKVSSKPKTDKSKGKAAKAEPAEPKPEEPAAETIQPEPLQNGGVEGISASSTPEDLTKDFEELKQDEISSEPPESAVETPAEESIAESPTQEEEKEQETVSKTPPGTKSPEKGVATAMEVETESQSKEDKLTQEHKEELQAEEVELYEDEGAAVEDDEEEEKEGPIAEKKTFQEEEDMGIGEEEDDAKDDVKDNELDRKHEVEEMEKVEKPTDMAVTKEESRRPSSQEEEQEEDGHVVEKAELEEVDVLDMIADEEVKIKPEAGEKDTLAKNGESKAVKHTPGAKEEDEEDEEGYVSNVGGARVDIVSTLQGTGAAEPISFIQDETIPGNSETEQTISDEEVHEEADDRILNLQYEVGTYDISVPDQTGSFDTIHGMKEMQASAMADVTAKGFICGQEQVSVFTNIIAAPLAEEEHVSSATSITEYDKLSSFPTSIAEDQSVASVATPQTEETGKSSLLLDTVNSVPLAIPTEATHGKEHLHSAGTISPTSSLEEDKYMKSVPSKECLSVISDLKTEAKVIKTHDEEEEEDQDQTPNTDISLGESYASPQMLQDRDRDVEQLPASEAPVSKLVQDLKQDHLPVEEVQLFKSKEDIVTVMPSTPLSPPPSFSKPFRSDSITSEGEERCCSPDDSTVKMASPTQSSPPSATSSPTHSPLHQSPVEEKTKGFPGLEHQTQEDLHDSATKTEDKDAKKDQAEKEDKVDKNKKLDADIKKVESDRLPSLEKSFQKDLPITKAEEKYGLSPSKDEMQKEQETTPVTSESVTGKDEASISGKESLTVDIYSGEAILKDSDEKDDDHQQKESKVCSKAKFPKGKESSFLDYDDGEDDDDDNDDSSDVKPIKQDMKEKDTEKNDTHETKTIKEEKEEKDKQDVFEVETIKEEKKETDKVGPTEATTEGEPIKEDKDEKVKEKDDIHEAEPIKEEKKEIEKVGTTEAEPIKEDKDGKVKEKDDIHEAEPIKEEKKETEKVGTTEAEPIKEDEKHDIHEAKPIKEEKKETEKVGTTEAEPIKEDKDGKVKEKDDIHEAEPIKEEKKETEKVGTTEAEPIKEDKDEKHDIHEAKPIMEEKKETENVGTNEAEPIKENKDGKVKEKDDIHEAEPIKEDKDEKHDIHEAKPIKEEKKETEKVGTTEAEPIKEDKDEKVKETDVVHEAEPIKEEKKGTEKFGTTEAEPIKEDKDEKVKEKDDIHEAKPIKEEKKETEKVGTTEAEPIKEDEKHDIHEAKPIKEEKKEIEKVGTTEAEPIKEDKDGKVKEKDDIHEAEPIKEEKKETEKVGTTEAEPIKEDKDEKHDIHEAKPIMEEKKETENVGTNEAEPIKEDKDGKVKEKDDIHEAEPIKEDKDEKHDIHEAKPIKEEKKETEKVGTTEAEPIKEDKDEKVKETDVVHEAEPIKEEKKGTEKFGTTEAEPIKEDKDEKVKEKDDIHEAKPIKEEKKETEKVGTTEAEPIKEDKDEKVKETDVVHEAEPIKEEKKGTEKFGTTEAEPIKEDKDGKVKEKDDIHEAKPIKEEKKETEKVGTTEAEPIKEEKKEKEKEKDDTCGAEPIKEEENEKEKYDTFESEPTKQEKQKEIESIVTSKDELSSCISTSKVEPASDSTTTEKIEQEKDNFVAEPMKDEKKEKDDTCKTDAIKEEKMEREHPLKSEPMKEEEREKERDTFDSEPTKGEHREKEKDDTCIVESTTGGKKEKENNTFFEIEVDQEERIEKDDTYVAEFSKEQKMEKEQEKEDSDFEDINDEKREKDRDESYEAEPIKGDEREKESETADTVKDEMSGKETGKYDSHEIEPTKEEKWEKEKKEVQEKDLKEALQHSIQTTMLEKVGVTSATKLESTFQVQYSDGDEEDEEEDEEESICMGGAGSRPLSVEPRQSEHEIISQDLLSTQSSENVLSDQTKDSHSEQTTGLVSTLPKWETSPDKDFKEQHKERQHRLSPELEKDIKTTEITSGSSQESTIGFPTLKEEPASAMPTTKVEPASDSTTTDKQPIGSTLLSTDSKASVTESTQHETLLLSMTTSKEASNTDEKTKHVSPKEDVKPGKEAEMEIEKEREVASPEHTQPCSYFVLDKDSEKVPEKVSHVDAKKADSASEKVKGFDKITTEKETVSVSLQEDQGFDVSKYEPYEKPISKEKESDYKGDREVSREFDRSTQIGIDDNRNVSQADAGAAAFYSEDEEKEEPLSFSRVDYTPPPFPKSERSLHCSSSAFTEHNDKEKGQEEVSDRKEGQSTPHVENSFMYTETQDNKTTPAAEPCSFAFSLKEDKPEKVEKDEMKDKTGASPSVEEYLPVQSGRKETASPSWSQSNIDAQASATAMPFEDVPEKQTTEKEKEKDEPVKDYMDSSDSERGDSPCGRYSPTEKDMLPHQALPKEKDNQATAAPLAAYSGQLLDDNVLASECIQIGSSITSTSTMGYSEREGTPDSVDKRLLVVGEDYDDEEDDAEEASDLDVEKGAREQSEKEICKSILDDTTTSKHPVTKEEDKKTLSPEPEPSLLKKEEPSHSMTTSSPPPADTADSLLKNVVGASSLQPGSSTAIEQTASGGYPSESSEYSEDSQLGLKEERFDSPDPSLPTKSSEDKHYSQGDIEADRQRTPDTTSRKPEEDPSCYLSSASAFLSTSHQLGEELKTPVRMSSGPYRTDSEGASFEYSSFKDEDSSAMHSTLSTSGVMLKDEYLEASEKLTSTTTATFSLTKVFPVLATPAKDITEQDSSSSPEMDKGQTSDNFHKLEGIVETKTITSAGASEPPCSQLSKPTETISTSRAFFEVSPLQRADSSDRESQGSVASKESYTCKMEDSTLLCRIECQKFAVTEQEERMLSMAETYMVTINSSTTTTVSQSDGATKPQQSTEASSNGATEVSTSPQEVLSGASKASCATTADLPKTEQKKEEKETKDEKDKMVMKEEEMKEIKAETLKEYTKMPEQKDKEETKQTDEKKEVAGEKEKVEEEEKVEENKLKEKDREAEEKKDKTVEKESEKEKERKEGEKEKIEDKKAEKQEEKIVKRRRSSLSDWELLQGPGACPSAPPPGYEDEEEEAYEMEEAEEEYVKKECVSAGEPTPLSTAEHAHHTKASAKADGESSCSTDLHMEATSISPPGYSSCEFKHRKGEISPSFINPSPHALSSDDGEEDKGSDHSQEGDEDDREQHSVKRRSHKQKRQHIQSGAAGAGAGSHPVSMPPGGMATGLGIVLAGEETPPTSASDSLASQSDSDVPPETEECPSITAEGNLDSDEDAEHLPVDKLSASATGGGTQPPSPRSAAKAHDPPPAPMKDPLPHLPHPDVCMVDPEALPDNQSSIEKMLKKDHKTTKSLRKGLGKPKSASPARKGKRSTTPVKQASKDSSPRSASLRRRDTERSSRLTRMSEGLGSKGDLHAPGKGLVNGVKSNLGTNSQKSSSAVPPGPPIYVDLAYVPNHCSAKNVDQEFFKRVRAAYYVVSGNDTAGGEPSRGVLDSLLEGKAAWGSNLQVTLIPTHDTEVTRDWYQQTHEKQQDLNIMVLASSSTVVMQDESFPACKIEF</sequence>
<feature type="compositionally biased region" description="Basic and acidic residues" evidence="1">
    <location>
        <begin position="2109"/>
        <end position="2177"/>
    </location>
</feature>
<dbReference type="Pfam" id="PF25281">
    <property type="entry name" value="MBL_MAP1B"/>
    <property type="match status" value="1"/>
</dbReference>
<feature type="compositionally biased region" description="Acidic residues" evidence="1">
    <location>
        <begin position="3126"/>
        <end position="3141"/>
    </location>
</feature>
<feature type="compositionally biased region" description="Basic and acidic residues" evidence="1">
    <location>
        <begin position="1378"/>
        <end position="1432"/>
    </location>
</feature>
<feature type="region of interest" description="Disordered" evidence="1">
    <location>
        <begin position="1226"/>
        <end position="1269"/>
    </location>
</feature>
<dbReference type="GO" id="GO:0005874">
    <property type="term" value="C:microtubule"/>
    <property type="evidence" value="ECO:0007669"/>
    <property type="project" value="InterPro"/>
</dbReference>
<dbReference type="GO" id="GO:0045202">
    <property type="term" value="C:synapse"/>
    <property type="evidence" value="ECO:0007669"/>
    <property type="project" value="TreeGrafter"/>
</dbReference>
<dbReference type="OrthoDB" id="5371837at2759"/>
<dbReference type="GO" id="GO:0007409">
    <property type="term" value="P:axonogenesis"/>
    <property type="evidence" value="ECO:0007669"/>
    <property type="project" value="TreeGrafter"/>
</dbReference>
<name>A0A673ZQ69_SALTR</name>
<feature type="region of interest" description="Disordered" evidence="1">
    <location>
        <begin position="3101"/>
        <end position="3301"/>
    </location>
</feature>
<feature type="compositionally biased region" description="Polar residues" evidence="1">
    <location>
        <begin position="3532"/>
        <end position="3557"/>
    </location>
</feature>
<dbReference type="SUPFAM" id="SSF56281">
    <property type="entry name" value="Metallo-hydrolase/oxidoreductase"/>
    <property type="match status" value="1"/>
</dbReference>
<feature type="compositionally biased region" description="Basic and acidic residues" evidence="1">
    <location>
        <begin position="958"/>
        <end position="980"/>
    </location>
</feature>
<feature type="region of interest" description="Disordered" evidence="1">
    <location>
        <begin position="2813"/>
        <end position="3068"/>
    </location>
</feature>
<evidence type="ECO:0000259" key="3">
    <source>
        <dbReference type="Pfam" id="PF25281"/>
    </source>
</evidence>
<feature type="compositionally biased region" description="Polar residues" evidence="1">
    <location>
        <begin position="2640"/>
        <end position="2653"/>
    </location>
</feature>
<feature type="compositionally biased region" description="Basic and acidic residues" evidence="1">
    <location>
        <begin position="2717"/>
        <end position="2750"/>
    </location>
</feature>
<feature type="region of interest" description="Disordered" evidence="1">
    <location>
        <begin position="545"/>
        <end position="999"/>
    </location>
</feature>
<feature type="compositionally biased region" description="Acidic residues" evidence="1">
    <location>
        <begin position="2426"/>
        <end position="2435"/>
    </location>
</feature>
<dbReference type="GO" id="GO:0003779">
    <property type="term" value="F:actin binding"/>
    <property type="evidence" value="ECO:0007669"/>
    <property type="project" value="TreeGrafter"/>
</dbReference>
<dbReference type="GO" id="GO:0000226">
    <property type="term" value="P:microtubule cytoskeleton organization"/>
    <property type="evidence" value="ECO:0007669"/>
    <property type="project" value="InterPro"/>
</dbReference>
<proteinExistence type="predicted"/>
<feature type="compositionally biased region" description="Basic and acidic residues" evidence="1">
    <location>
        <begin position="3014"/>
        <end position="3043"/>
    </location>
</feature>
<feature type="compositionally biased region" description="Basic and acidic residues" evidence="1">
    <location>
        <begin position="590"/>
        <end position="633"/>
    </location>
</feature>
<dbReference type="InterPro" id="IPR056617">
    <property type="entry name" value="MAP1B/S_N"/>
</dbReference>
<dbReference type="InParanoid" id="A0A673ZQ69"/>
<feature type="compositionally biased region" description="Acidic residues" evidence="1">
    <location>
        <begin position="877"/>
        <end position="891"/>
    </location>
</feature>
<dbReference type="OMA" id="KMASPPH"/>
<feature type="compositionally biased region" description="Basic and acidic residues" evidence="1">
    <location>
        <begin position="827"/>
        <end position="842"/>
    </location>
</feature>
<dbReference type="InterPro" id="IPR026074">
    <property type="entry name" value="MAP1"/>
</dbReference>
<feature type="compositionally biased region" description="Polar residues" evidence="1">
    <location>
        <begin position="2922"/>
        <end position="2942"/>
    </location>
</feature>
<feature type="compositionally biased region" description="Basic and acidic residues" evidence="1">
    <location>
        <begin position="1783"/>
        <end position="1867"/>
    </location>
</feature>
<feature type="compositionally biased region" description="Polar residues" evidence="1">
    <location>
        <begin position="4075"/>
        <end position="4089"/>
    </location>
</feature>
<evidence type="ECO:0000256" key="1">
    <source>
        <dbReference type="SAM" id="MobiDB-lite"/>
    </source>
</evidence>
<feature type="compositionally biased region" description="Basic and acidic residues" evidence="1">
    <location>
        <begin position="710"/>
        <end position="731"/>
    </location>
</feature>
<keyword evidence="5" id="KW-1185">Reference proteome</keyword>
<reference evidence="4" key="1">
    <citation type="submission" date="2025-08" db="UniProtKB">
        <authorList>
            <consortium name="Ensembl"/>
        </authorList>
    </citation>
    <scope>IDENTIFICATION</scope>
</reference>
<feature type="compositionally biased region" description="Basic and acidic residues" evidence="1">
    <location>
        <begin position="2814"/>
        <end position="2843"/>
    </location>
</feature>
<feature type="compositionally biased region" description="Basic and acidic residues" evidence="1">
    <location>
        <begin position="2436"/>
        <end position="2500"/>
    </location>
</feature>
<evidence type="ECO:0000313" key="5">
    <source>
        <dbReference type="Proteomes" id="UP000472277"/>
    </source>
</evidence>
<dbReference type="Pfam" id="PF23415">
    <property type="entry name" value="MAPB1_N"/>
    <property type="match status" value="1"/>
</dbReference>
<feature type="region of interest" description="Disordered" evidence="1">
    <location>
        <begin position="3313"/>
        <end position="3336"/>
    </location>
</feature>
<feature type="compositionally biased region" description="Polar residues" evidence="1">
    <location>
        <begin position="2283"/>
        <end position="2297"/>
    </location>
</feature>
<dbReference type="FunCoup" id="A0A673ZQ69">
    <property type="interactions" value="335"/>
</dbReference>
<feature type="compositionally biased region" description="Acidic residues" evidence="1">
    <location>
        <begin position="947"/>
        <end position="957"/>
    </location>
</feature>
<feature type="compositionally biased region" description="Basic and acidic residues" evidence="1">
    <location>
        <begin position="892"/>
        <end position="929"/>
    </location>
</feature>
<dbReference type="InterPro" id="IPR036866">
    <property type="entry name" value="RibonucZ/Hydroxyglut_hydro"/>
</dbReference>
<protein>
    <submittedName>
        <fullName evidence="4">Microtubule-associated protein 1Ab</fullName>
    </submittedName>
</protein>
<feature type="region of interest" description="Disordered" evidence="1">
    <location>
        <begin position="3461"/>
        <end position="3481"/>
    </location>
</feature>
<feature type="compositionally biased region" description="Basic and acidic residues" evidence="1">
    <location>
        <begin position="3051"/>
        <end position="3068"/>
    </location>
</feature>
<feature type="region of interest" description="Disordered" evidence="1">
    <location>
        <begin position="2528"/>
        <end position="2790"/>
    </location>
</feature>
<dbReference type="Proteomes" id="UP000472277">
    <property type="component" value="Chromosome 7"/>
</dbReference>
<evidence type="ECO:0000313" key="4">
    <source>
        <dbReference type="Ensembl" id="ENSSTUP00000049464.1"/>
    </source>
</evidence>
<feature type="compositionally biased region" description="Basic and acidic residues" evidence="1">
    <location>
        <begin position="866"/>
        <end position="876"/>
    </location>
</feature>
<feature type="compositionally biased region" description="Basic and acidic residues" evidence="1">
    <location>
        <begin position="2954"/>
        <end position="2971"/>
    </location>
</feature>
<feature type="compositionally biased region" description="Polar residues" evidence="1">
    <location>
        <begin position="2577"/>
        <end position="2590"/>
    </location>
</feature>
<feature type="compositionally biased region" description="Basic and acidic residues" evidence="1">
    <location>
        <begin position="3108"/>
        <end position="3121"/>
    </location>
</feature>
<feature type="compositionally biased region" description="Basic residues" evidence="1">
    <location>
        <begin position="3841"/>
        <end position="3852"/>
    </location>
</feature>
<gene>
    <name evidence="4" type="primary">map1ab</name>
</gene>
<dbReference type="GeneTree" id="ENSGT00940000158701"/>
<feature type="compositionally biased region" description="Acidic residues" evidence="1">
    <location>
        <begin position="3722"/>
        <end position="3737"/>
    </location>
</feature>
<feature type="compositionally biased region" description="Acidic residues" evidence="1">
    <location>
        <begin position="843"/>
        <end position="865"/>
    </location>
</feature>
<dbReference type="GO" id="GO:0016358">
    <property type="term" value="P:dendrite development"/>
    <property type="evidence" value="ECO:0007669"/>
    <property type="project" value="TreeGrafter"/>
</dbReference>
<dbReference type="InterPro" id="IPR057480">
    <property type="entry name" value="MAP1A/B/S-like_MBL"/>
</dbReference>
<feature type="compositionally biased region" description="Basic and acidic residues" evidence="1">
    <location>
        <begin position="2017"/>
        <end position="2101"/>
    </location>
</feature>
<feature type="compositionally biased region" description="Pro residues" evidence="1">
    <location>
        <begin position="3957"/>
        <end position="3969"/>
    </location>
</feature>
<feature type="compositionally biased region" description="Basic and acidic residues" evidence="1">
    <location>
        <begin position="2185"/>
        <end position="2281"/>
    </location>
</feature>
<feature type="compositionally biased region" description="Basic and acidic residues" evidence="1">
    <location>
        <begin position="1540"/>
        <end position="1594"/>
    </location>
</feature>
<accession>A0A673ZQ69</accession>
<feature type="region of interest" description="Disordered" evidence="1">
    <location>
        <begin position="1177"/>
        <end position="1202"/>
    </location>
</feature>
<feature type="compositionally biased region" description="Basic and acidic residues" evidence="1">
    <location>
        <begin position="641"/>
        <end position="690"/>
    </location>
</feature>
<dbReference type="GO" id="GO:0030425">
    <property type="term" value="C:dendrite"/>
    <property type="evidence" value="ECO:0007669"/>
    <property type="project" value="TreeGrafter"/>
</dbReference>
<evidence type="ECO:0000259" key="2">
    <source>
        <dbReference type="Pfam" id="PF23415"/>
    </source>
</evidence>
<feature type="compositionally biased region" description="Basic and acidic residues" evidence="1">
    <location>
        <begin position="2401"/>
        <end position="2425"/>
    </location>
</feature>
<dbReference type="PANTHER" id="PTHR13843:SF6">
    <property type="entry name" value="MICROTUBULE-ASSOCIATED PROTEIN 1A"/>
    <property type="match status" value="1"/>
</dbReference>
<dbReference type="GO" id="GO:0031114">
    <property type="term" value="P:regulation of microtubule depolymerization"/>
    <property type="evidence" value="ECO:0007669"/>
    <property type="project" value="TreeGrafter"/>
</dbReference>
<feature type="domain" description="Microtubule-associated protein 1B/S N-terminal" evidence="2">
    <location>
        <begin position="62"/>
        <end position="256"/>
    </location>
</feature>
<feature type="compositionally biased region" description="Basic and acidic residues" evidence="1">
    <location>
        <begin position="3574"/>
        <end position="3694"/>
    </location>
</feature>
<feature type="compositionally biased region" description="Low complexity" evidence="1">
    <location>
        <begin position="1342"/>
        <end position="1359"/>
    </location>
</feature>
<dbReference type="GO" id="GO:0008017">
    <property type="term" value="F:microtubule binding"/>
    <property type="evidence" value="ECO:0007669"/>
    <property type="project" value="InterPro"/>
</dbReference>
<feature type="compositionally biased region" description="Basic and acidic residues" evidence="1">
    <location>
        <begin position="2762"/>
        <end position="2790"/>
    </location>
</feature>
<feature type="compositionally biased region" description="Polar residues" evidence="1">
    <location>
        <begin position="2991"/>
        <end position="3006"/>
    </location>
</feature>
<dbReference type="Ensembl" id="ENSSTUT00000051698.1">
    <property type="protein sequence ID" value="ENSSTUP00000049464.1"/>
    <property type="gene ID" value="ENSSTUG00000020903.1"/>
</dbReference>
<feature type="compositionally biased region" description="Basic and acidic residues" evidence="1">
    <location>
        <begin position="1491"/>
        <end position="1509"/>
    </location>
</feature>
<feature type="compositionally biased region" description="Basic and acidic residues" evidence="1">
    <location>
        <begin position="1603"/>
        <end position="1775"/>
    </location>
</feature>
<feature type="compositionally biased region" description="Polar residues" evidence="1">
    <location>
        <begin position="3217"/>
        <end position="3233"/>
    </location>
</feature>
<dbReference type="GO" id="GO:0005829">
    <property type="term" value="C:cytosol"/>
    <property type="evidence" value="ECO:0007669"/>
    <property type="project" value="TreeGrafter"/>
</dbReference>
<feature type="compositionally biased region" description="Polar residues" evidence="1">
    <location>
        <begin position="2674"/>
        <end position="2716"/>
    </location>
</feature>
<dbReference type="GO" id="GO:0005875">
    <property type="term" value="C:microtubule associated complex"/>
    <property type="evidence" value="ECO:0007669"/>
    <property type="project" value="TreeGrafter"/>
</dbReference>
<feature type="compositionally biased region" description="Basic and acidic residues" evidence="1">
    <location>
        <begin position="1439"/>
        <end position="1458"/>
    </location>
</feature>
<feature type="region of interest" description="Disordered" evidence="1">
    <location>
        <begin position="3524"/>
        <end position="4091"/>
    </location>
</feature>
<feature type="compositionally biased region" description="Basic and acidic residues" evidence="1">
    <location>
        <begin position="937"/>
        <end position="946"/>
    </location>
</feature>
<feature type="compositionally biased region" description="Basic and acidic residues" evidence="1">
    <location>
        <begin position="2298"/>
        <end position="2375"/>
    </location>
</feature>
<feature type="compositionally biased region" description="Basic residues" evidence="1">
    <location>
        <begin position="3994"/>
        <end position="4008"/>
    </location>
</feature>
<feature type="compositionally biased region" description="Basic and acidic residues" evidence="1">
    <location>
        <begin position="3170"/>
        <end position="3179"/>
    </location>
</feature>
<feature type="compositionally biased region" description="Acidic residues" evidence="1">
    <location>
        <begin position="783"/>
        <end position="799"/>
    </location>
</feature>
<feature type="compositionally biased region" description="Basic and acidic residues" evidence="1">
    <location>
        <begin position="758"/>
        <end position="770"/>
    </location>
</feature>
<feature type="compositionally biased region" description="Acidic residues" evidence="1">
    <location>
        <begin position="2538"/>
        <end position="2551"/>
    </location>
</feature>
<feature type="compositionally biased region" description="Basic and acidic residues" evidence="1">
    <location>
        <begin position="2904"/>
        <end position="2921"/>
    </location>
</feature>
<feature type="compositionally biased region" description="Low complexity" evidence="1">
    <location>
        <begin position="3891"/>
        <end position="3903"/>
    </location>
</feature>
<feature type="region of interest" description="Disordered" evidence="1">
    <location>
        <begin position="3393"/>
        <end position="3416"/>
    </location>
</feature>
<feature type="compositionally biased region" description="Basic and acidic residues" evidence="1">
    <location>
        <begin position="2612"/>
        <end position="2639"/>
    </location>
</feature>
<feature type="compositionally biased region" description="Basic and acidic residues" evidence="1">
    <location>
        <begin position="3142"/>
        <end position="3160"/>
    </location>
</feature>
<organism evidence="4 5">
    <name type="scientific">Salmo trutta</name>
    <name type="common">Brown trout</name>
    <dbReference type="NCBI Taxonomy" id="8032"/>
    <lineage>
        <taxon>Eukaryota</taxon>
        <taxon>Metazoa</taxon>
        <taxon>Chordata</taxon>
        <taxon>Craniata</taxon>
        <taxon>Vertebrata</taxon>
        <taxon>Euteleostomi</taxon>
        <taxon>Actinopterygii</taxon>
        <taxon>Neopterygii</taxon>
        <taxon>Teleostei</taxon>
        <taxon>Protacanthopterygii</taxon>
        <taxon>Salmoniformes</taxon>
        <taxon>Salmonidae</taxon>
        <taxon>Salmoninae</taxon>
        <taxon>Salmo</taxon>
    </lineage>
</organism>
<dbReference type="PANTHER" id="PTHR13843">
    <property type="entry name" value="MICROTUBULE-ASSOCIATED PROTEIN"/>
    <property type="match status" value="1"/>
</dbReference>